<gene>
    <name evidence="2" type="ORF">HLUCCA11_14715</name>
</gene>
<accession>A0A0P7ZW24</accession>
<evidence type="ECO:0000313" key="2">
    <source>
        <dbReference type="EMBL" id="KPQ34549.1"/>
    </source>
</evidence>
<reference evidence="2 3" key="1">
    <citation type="submission" date="2015-09" db="EMBL/GenBank/DDBJ databases">
        <title>Identification and resolution of microdiversity through metagenomic sequencing of parallel consortia.</title>
        <authorList>
            <person name="Nelson W.C."/>
            <person name="Romine M.F."/>
            <person name="Lindemann S.R."/>
        </authorList>
    </citation>
    <scope>NUCLEOTIDE SEQUENCE [LARGE SCALE GENOMIC DNA]</scope>
    <source>
        <strain evidence="2">Ana</strain>
    </source>
</reference>
<protein>
    <submittedName>
        <fullName evidence="2">TIGR02588 family protein</fullName>
    </submittedName>
</protein>
<sequence length="157" mass="17367">MGEETNSTTNVDSALNSEPIATAQKTRFSLGNTKRSSAEWVTLALSSLILLAIVGLVLYDWQVTKNLPPAFRIEMVEPARFTESHYYVPFTLRNTGGRIARTVQVTAQLHLPDGTDENGEQQFDFLSGHERKKGGFVFEHNPESGDLVIRVASFGLP</sequence>
<dbReference type="NCBIfam" id="TIGR02588">
    <property type="entry name" value="TIGR02588 family protein"/>
    <property type="match status" value="1"/>
</dbReference>
<keyword evidence="1" id="KW-0812">Transmembrane</keyword>
<evidence type="ECO:0000313" key="3">
    <source>
        <dbReference type="Proteomes" id="UP000050465"/>
    </source>
</evidence>
<feature type="transmembrane region" description="Helical" evidence="1">
    <location>
        <begin position="40"/>
        <end position="59"/>
    </location>
</feature>
<name>A0A0P7ZW24_9CYAN</name>
<dbReference type="Proteomes" id="UP000050465">
    <property type="component" value="Unassembled WGS sequence"/>
</dbReference>
<dbReference type="InterPro" id="IPR013417">
    <property type="entry name" value="CHP02588"/>
</dbReference>
<keyword evidence="1" id="KW-1133">Transmembrane helix</keyword>
<keyword evidence="1" id="KW-0472">Membrane</keyword>
<dbReference type="EMBL" id="LJZR01000019">
    <property type="protein sequence ID" value="KPQ34549.1"/>
    <property type="molecule type" value="Genomic_DNA"/>
</dbReference>
<dbReference type="STRING" id="1666911.HLUCCA11_14715"/>
<comment type="caution">
    <text evidence="2">The sequence shown here is derived from an EMBL/GenBank/DDBJ whole genome shotgun (WGS) entry which is preliminary data.</text>
</comment>
<evidence type="ECO:0000256" key="1">
    <source>
        <dbReference type="SAM" id="Phobius"/>
    </source>
</evidence>
<dbReference type="AlphaFoldDB" id="A0A0P7ZW24"/>
<proteinExistence type="predicted"/>
<organism evidence="2 3">
    <name type="scientific">Phormidesmis priestleyi Ana</name>
    <dbReference type="NCBI Taxonomy" id="1666911"/>
    <lineage>
        <taxon>Bacteria</taxon>
        <taxon>Bacillati</taxon>
        <taxon>Cyanobacteriota</taxon>
        <taxon>Cyanophyceae</taxon>
        <taxon>Leptolyngbyales</taxon>
        <taxon>Leptolyngbyaceae</taxon>
        <taxon>Phormidesmis</taxon>
    </lineage>
</organism>